<evidence type="ECO:0000256" key="1">
    <source>
        <dbReference type="ARBA" id="ARBA00007398"/>
    </source>
</evidence>
<dbReference type="InterPro" id="IPR039436">
    <property type="entry name" value="Asteroid_dom"/>
</dbReference>
<dbReference type="PANTHER" id="PTHR15665">
    <property type="entry name" value="ASTEROID PROTEIN"/>
    <property type="match status" value="1"/>
</dbReference>
<dbReference type="InterPro" id="IPR026832">
    <property type="entry name" value="Asteroid"/>
</dbReference>
<sequence>MGVQSLTTYVKKNNLGSYVYLPDPLGETGLPLIVDGMAWAYNVGLVDTFQGGSYAAIRANTRRYVEYWRACGLEPEVVWDGPFDESKLATVISRSEQSLQRSINYMRAPDSLRGDYKFWSKITRLPPMAHMAIAAELEVLGVPNHCAEGEADSPTAELAQRRNGFVLSNDSDYFIYPAQCRGYIPLNSVTYGPYNAARLEAVSPSHPPSMQLLVYQPTAIARSFSLPVTFLPLLAALIGNDIANYAAEINTRRASVKAQQQWPGRVDSRELLRIAGALSTCAAMPVDTLAQLQDVVFAVLPRLLSRPSHDPLIVANLAAAAYSYRLDSLDSPHPSYPLHPRATDLPAQAAARASYDAAYRSSRLSSFVLHVLKHGTVLLQGSVEMPEYQSPVVSLAGPIRRWIYGVVRETIGRDDGAIPRRGMPHVVYEYARRGEALLPAPVAVPALSDLLVERGLDSAAFGGGGASSSLLALPPSARLSLVFAAVSFPPAALPSAPLTSLIEPHLPLLLALHHIQLTHASKRPWTSHELRSAVLVSVLLHLAPASIPALVASAKKGRPRLIAPRRTSIQRGVEVVVTLVALNILAQVLLLLPTNSTPSHQQELLETRPVLRWTEPHHLYDGAAFHAFLEVEEPTLRAVVAGCPAEVRTIVDTIMSILAVSAGYAPV</sequence>
<name>A0A9P6W3E9_RHOMI</name>
<dbReference type="OrthoDB" id="25987at2759"/>
<evidence type="ECO:0000259" key="2">
    <source>
        <dbReference type="Pfam" id="PF12813"/>
    </source>
</evidence>
<reference evidence="3 4" key="1">
    <citation type="submission" date="2020-11" db="EMBL/GenBank/DDBJ databases">
        <title>Kefir isolates.</title>
        <authorList>
            <person name="Marcisauskas S."/>
            <person name="Kim Y."/>
            <person name="Blasche S."/>
        </authorList>
    </citation>
    <scope>NUCLEOTIDE SEQUENCE [LARGE SCALE GENOMIC DNA]</scope>
    <source>
        <strain evidence="3 4">KR</strain>
    </source>
</reference>
<dbReference type="Proteomes" id="UP000777482">
    <property type="component" value="Unassembled WGS sequence"/>
</dbReference>
<dbReference type="EMBL" id="PUHQ01000019">
    <property type="protein sequence ID" value="KAG0663569.1"/>
    <property type="molecule type" value="Genomic_DNA"/>
</dbReference>
<keyword evidence="4" id="KW-1185">Reference proteome</keyword>
<evidence type="ECO:0000313" key="3">
    <source>
        <dbReference type="EMBL" id="KAG0663569.1"/>
    </source>
</evidence>
<dbReference type="AlphaFoldDB" id="A0A9P6W3E9"/>
<gene>
    <name evidence="3" type="ORF">C6P46_002465</name>
</gene>
<dbReference type="Pfam" id="PF12813">
    <property type="entry name" value="XPG_I_2"/>
    <property type="match status" value="1"/>
</dbReference>
<dbReference type="PANTHER" id="PTHR15665:SF1">
    <property type="entry name" value="PROTEIN ASTEROID HOMOLOG 1"/>
    <property type="match status" value="1"/>
</dbReference>
<accession>A0A9P6W3E9</accession>
<proteinExistence type="inferred from homology"/>
<dbReference type="SUPFAM" id="SSF88723">
    <property type="entry name" value="PIN domain-like"/>
    <property type="match status" value="1"/>
</dbReference>
<evidence type="ECO:0000313" key="4">
    <source>
        <dbReference type="Proteomes" id="UP000777482"/>
    </source>
</evidence>
<dbReference type="Gene3D" id="3.40.50.1010">
    <property type="entry name" value="5'-nuclease"/>
    <property type="match status" value="1"/>
</dbReference>
<comment type="caution">
    <text evidence="3">The sequence shown here is derived from an EMBL/GenBank/DDBJ whole genome shotgun (WGS) entry which is preliminary data.</text>
</comment>
<protein>
    <recommendedName>
        <fullName evidence="2">Asteroid domain-containing protein</fullName>
    </recommendedName>
</protein>
<comment type="similarity">
    <text evidence="1">Belongs to the asteroid family.</text>
</comment>
<dbReference type="InterPro" id="IPR029060">
    <property type="entry name" value="PIN-like_dom_sf"/>
</dbReference>
<feature type="domain" description="Asteroid" evidence="2">
    <location>
        <begin position="145"/>
        <end position="250"/>
    </location>
</feature>
<organism evidence="3 4">
    <name type="scientific">Rhodotorula mucilaginosa</name>
    <name type="common">Yeast</name>
    <name type="synonym">Rhodotorula rubra</name>
    <dbReference type="NCBI Taxonomy" id="5537"/>
    <lineage>
        <taxon>Eukaryota</taxon>
        <taxon>Fungi</taxon>
        <taxon>Dikarya</taxon>
        <taxon>Basidiomycota</taxon>
        <taxon>Pucciniomycotina</taxon>
        <taxon>Microbotryomycetes</taxon>
        <taxon>Sporidiobolales</taxon>
        <taxon>Sporidiobolaceae</taxon>
        <taxon>Rhodotorula</taxon>
    </lineage>
</organism>